<dbReference type="GO" id="GO:0016779">
    <property type="term" value="F:nucleotidyltransferase activity"/>
    <property type="evidence" value="ECO:0007669"/>
    <property type="project" value="UniProtKB-KW"/>
</dbReference>
<dbReference type="SUPFAM" id="SSF81301">
    <property type="entry name" value="Nucleotidyltransferase"/>
    <property type="match status" value="1"/>
</dbReference>
<sequence>MSEILVPGGGAMDGYPVLMDEATARSRSLRAMLRLRSDDVLAVASRYGASNPRVFGSVARGDAGPNSDIDIIVDLGPGAGNPLLAVAGISDELGELLGVRVDVVCDELLRDRISDTAHAEAVAL</sequence>
<keyword evidence="6" id="KW-0547">Nucleotide-binding</keyword>
<dbReference type="AlphaFoldDB" id="A0A839XIX5"/>
<dbReference type="EMBL" id="JACIBS010000001">
    <property type="protein sequence ID" value="MBB3661514.1"/>
    <property type="molecule type" value="Genomic_DNA"/>
</dbReference>
<dbReference type="RefSeq" id="WP_221212615.1">
    <property type="nucleotide sequence ID" value="NZ_JACIBS010000001.1"/>
</dbReference>
<proteinExistence type="inferred from homology"/>
<evidence type="ECO:0000256" key="2">
    <source>
        <dbReference type="ARBA" id="ARBA00022649"/>
    </source>
</evidence>
<evidence type="ECO:0000259" key="10">
    <source>
        <dbReference type="Pfam" id="PF01909"/>
    </source>
</evidence>
<accession>A0A839XIX5</accession>
<protein>
    <recommendedName>
        <fullName evidence="10">Polymerase nucleotidyl transferase domain-containing protein</fullName>
    </recommendedName>
</protein>
<reference evidence="11 12" key="1">
    <citation type="submission" date="2020-08" db="EMBL/GenBank/DDBJ databases">
        <title>Sequencing the genomes of 1000 actinobacteria strains.</title>
        <authorList>
            <person name="Klenk H.-P."/>
        </authorList>
    </citation>
    <scope>NUCLEOTIDE SEQUENCE [LARGE SCALE GENOMIC DNA]</scope>
    <source>
        <strain evidence="11 12">DSM 45267</strain>
    </source>
</reference>
<dbReference type="CDD" id="cd05403">
    <property type="entry name" value="NT_KNTase_like"/>
    <property type="match status" value="1"/>
</dbReference>
<dbReference type="InterPro" id="IPR002934">
    <property type="entry name" value="Polymerase_NTP_transf_dom"/>
</dbReference>
<dbReference type="Proteomes" id="UP000564573">
    <property type="component" value="Unassembled WGS sequence"/>
</dbReference>
<dbReference type="Pfam" id="PF01909">
    <property type="entry name" value="NTP_transf_2"/>
    <property type="match status" value="1"/>
</dbReference>
<keyword evidence="3" id="KW-0808">Transferase</keyword>
<dbReference type="GO" id="GO:0005524">
    <property type="term" value="F:ATP binding"/>
    <property type="evidence" value="ECO:0007669"/>
    <property type="project" value="UniProtKB-KW"/>
</dbReference>
<evidence type="ECO:0000256" key="3">
    <source>
        <dbReference type="ARBA" id="ARBA00022679"/>
    </source>
</evidence>
<keyword evidence="7" id="KW-0067">ATP-binding</keyword>
<dbReference type="InterPro" id="IPR043519">
    <property type="entry name" value="NT_sf"/>
</dbReference>
<keyword evidence="2" id="KW-1277">Toxin-antitoxin system</keyword>
<evidence type="ECO:0000256" key="9">
    <source>
        <dbReference type="ARBA" id="ARBA00038276"/>
    </source>
</evidence>
<comment type="caution">
    <text evidence="11">The sequence shown here is derived from an EMBL/GenBank/DDBJ whole genome shotgun (WGS) entry which is preliminary data.</text>
</comment>
<gene>
    <name evidence="11" type="ORF">FB384_000418</name>
</gene>
<organism evidence="11 12">
    <name type="scientific">Prauserella sediminis</name>
    <dbReference type="NCBI Taxonomy" id="577680"/>
    <lineage>
        <taxon>Bacteria</taxon>
        <taxon>Bacillati</taxon>
        <taxon>Actinomycetota</taxon>
        <taxon>Actinomycetes</taxon>
        <taxon>Pseudonocardiales</taxon>
        <taxon>Pseudonocardiaceae</taxon>
        <taxon>Prauserella</taxon>
        <taxon>Prauserella salsuginis group</taxon>
    </lineage>
</organism>
<evidence type="ECO:0000313" key="11">
    <source>
        <dbReference type="EMBL" id="MBB3661514.1"/>
    </source>
</evidence>
<evidence type="ECO:0000256" key="8">
    <source>
        <dbReference type="ARBA" id="ARBA00022842"/>
    </source>
</evidence>
<comment type="similarity">
    <text evidence="9">Belongs to the MntA antitoxin family.</text>
</comment>
<keyword evidence="4" id="KW-0548">Nucleotidyltransferase</keyword>
<dbReference type="PANTHER" id="PTHR33571:SF12">
    <property type="entry name" value="BSL3053 PROTEIN"/>
    <property type="match status" value="1"/>
</dbReference>
<dbReference type="Gene3D" id="3.30.460.10">
    <property type="entry name" value="Beta Polymerase, domain 2"/>
    <property type="match status" value="1"/>
</dbReference>
<evidence type="ECO:0000313" key="12">
    <source>
        <dbReference type="Proteomes" id="UP000564573"/>
    </source>
</evidence>
<dbReference type="PANTHER" id="PTHR33571">
    <property type="entry name" value="SSL8005 PROTEIN"/>
    <property type="match status" value="1"/>
</dbReference>
<keyword evidence="5" id="KW-0479">Metal-binding</keyword>
<evidence type="ECO:0000256" key="4">
    <source>
        <dbReference type="ARBA" id="ARBA00022695"/>
    </source>
</evidence>
<evidence type="ECO:0000256" key="5">
    <source>
        <dbReference type="ARBA" id="ARBA00022723"/>
    </source>
</evidence>
<dbReference type="GO" id="GO:0046872">
    <property type="term" value="F:metal ion binding"/>
    <property type="evidence" value="ECO:0007669"/>
    <property type="project" value="UniProtKB-KW"/>
</dbReference>
<evidence type="ECO:0000256" key="6">
    <source>
        <dbReference type="ARBA" id="ARBA00022741"/>
    </source>
</evidence>
<keyword evidence="8" id="KW-0460">Magnesium</keyword>
<keyword evidence="12" id="KW-1185">Reference proteome</keyword>
<comment type="cofactor">
    <cofactor evidence="1">
        <name>Mg(2+)</name>
        <dbReference type="ChEBI" id="CHEBI:18420"/>
    </cofactor>
</comment>
<feature type="domain" description="Polymerase nucleotidyl transferase" evidence="10">
    <location>
        <begin position="53"/>
        <end position="118"/>
    </location>
</feature>
<name>A0A839XIX5_9PSEU</name>
<evidence type="ECO:0000256" key="7">
    <source>
        <dbReference type="ARBA" id="ARBA00022840"/>
    </source>
</evidence>
<dbReference type="InterPro" id="IPR052038">
    <property type="entry name" value="Type-VII_TA_antitoxin"/>
</dbReference>
<evidence type="ECO:0000256" key="1">
    <source>
        <dbReference type="ARBA" id="ARBA00001946"/>
    </source>
</evidence>